<dbReference type="SUPFAM" id="SSF54160">
    <property type="entry name" value="Chromo domain-like"/>
    <property type="match status" value="1"/>
</dbReference>
<dbReference type="Gene3D" id="2.40.50.40">
    <property type="match status" value="1"/>
</dbReference>
<dbReference type="EMBL" id="BSXW01002188">
    <property type="protein sequence ID" value="GMF41238.1"/>
    <property type="molecule type" value="Genomic_DNA"/>
</dbReference>
<name>A0A9W7CUQ2_9STRA</name>
<dbReference type="Proteomes" id="UP001165083">
    <property type="component" value="Unassembled WGS sequence"/>
</dbReference>
<comment type="caution">
    <text evidence="1">The sequence shown here is derived from an EMBL/GenBank/DDBJ whole genome shotgun (WGS) entry which is preliminary data.</text>
</comment>
<sequence>MIVGTRWAIAVALADWLSAQTTFLFLVRWVGPFRVVEARQHAFVVEHLITKGKIEVHGSRLKFYSDASLEVTAELKEHVASQGIVLGVWAIVGHRKHPVTDEWEVQVAWVGLEDIENSWEPLRTIYADVPARVQEYVDNNAITELDWLQGTATSDD</sequence>
<proteinExistence type="predicted"/>
<dbReference type="OrthoDB" id="167344at2759"/>
<gene>
    <name evidence="1" type="ORF">Plil01_001664800</name>
</gene>
<keyword evidence="2" id="KW-1185">Reference proteome</keyword>
<dbReference type="AlphaFoldDB" id="A0A9W7CUQ2"/>
<evidence type="ECO:0000313" key="1">
    <source>
        <dbReference type="EMBL" id="GMF41238.1"/>
    </source>
</evidence>
<dbReference type="InterPro" id="IPR016197">
    <property type="entry name" value="Chromo-like_dom_sf"/>
</dbReference>
<organism evidence="1 2">
    <name type="scientific">Phytophthora lilii</name>
    <dbReference type="NCBI Taxonomy" id="2077276"/>
    <lineage>
        <taxon>Eukaryota</taxon>
        <taxon>Sar</taxon>
        <taxon>Stramenopiles</taxon>
        <taxon>Oomycota</taxon>
        <taxon>Peronosporomycetes</taxon>
        <taxon>Peronosporales</taxon>
        <taxon>Peronosporaceae</taxon>
        <taxon>Phytophthora</taxon>
    </lineage>
</organism>
<reference evidence="1" key="1">
    <citation type="submission" date="2023-04" db="EMBL/GenBank/DDBJ databases">
        <title>Phytophthora lilii NBRC 32176.</title>
        <authorList>
            <person name="Ichikawa N."/>
            <person name="Sato H."/>
            <person name="Tonouchi N."/>
        </authorList>
    </citation>
    <scope>NUCLEOTIDE SEQUENCE</scope>
    <source>
        <strain evidence="1">NBRC 32176</strain>
    </source>
</reference>
<protein>
    <submittedName>
        <fullName evidence="1">Unnamed protein product</fullName>
    </submittedName>
</protein>
<evidence type="ECO:0000313" key="2">
    <source>
        <dbReference type="Proteomes" id="UP001165083"/>
    </source>
</evidence>
<accession>A0A9W7CUQ2</accession>